<evidence type="ECO:0000256" key="1">
    <source>
        <dbReference type="SAM" id="SignalP"/>
    </source>
</evidence>
<proteinExistence type="predicted"/>
<name>A0AAD7B9Y8_MYCRO</name>
<gene>
    <name evidence="2" type="ORF">B0H17DRAFT_1115927</name>
</gene>
<keyword evidence="1" id="KW-0732">Signal</keyword>
<feature type="signal peptide" evidence="1">
    <location>
        <begin position="1"/>
        <end position="25"/>
    </location>
</feature>
<comment type="caution">
    <text evidence="2">The sequence shown here is derived from an EMBL/GenBank/DDBJ whole genome shotgun (WGS) entry which is preliminary data.</text>
</comment>
<dbReference type="AlphaFoldDB" id="A0AAD7B9Y8"/>
<protein>
    <submittedName>
        <fullName evidence="2">Uncharacterized protein</fullName>
    </submittedName>
</protein>
<sequence>MAPHIKPYVLIAVLLLHRRVGCASADLVPPSAAIPGSFSVGYPPYDRQFSTTISGQSSISASSSISRTRYFSRIFWDVNTLLPPSPTPANTAHRSKFVNLLDNPAIVAGLVLRRDRQRWRNFIAARKLSPSPDAYTQRPRRSTFLRPAANPSLRIPARITLLPPPRTSSRPPLIARSATLQSVSVSAIHSSDVHQVQREFRGFSLRTQPFDPPASPSSIGTIRVLPIPSSQTLPTPSVQGGADMDYTLLSGKKWVTEGRVRI</sequence>
<dbReference type="Proteomes" id="UP001221757">
    <property type="component" value="Unassembled WGS sequence"/>
</dbReference>
<reference evidence="2" key="1">
    <citation type="submission" date="2023-03" db="EMBL/GenBank/DDBJ databases">
        <title>Massive genome expansion in bonnet fungi (Mycena s.s.) driven by repeated elements and novel gene families across ecological guilds.</title>
        <authorList>
            <consortium name="Lawrence Berkeley National Laboratory"/>
            <person name="Harder C.B."/>
            <person name="Miyauchi S."/>
            <person name="Viragh M."/>
            <person name="Kuo A."/>
            <person name="Thoen E."/>
            <person name="Andreopoulos B."/>
            <person name="Lu D."/>
            <person name="Skrede I."/>
            <person name="Drula E."/>
            <person name="Henrissat B."/>
            <person name="Morin E."/>
            <person name="Kohler A."/>
            <person name="Barry K."/>
            <person name="LaButti K."/>
            <person name="Morin E."/>
            <person name="Salamov A."/>
            <person name="Lipzen A."/>
            <person name="Mereny Z."/>
            <person name="Hegedus B."/>
            <person name="Baldrian P."/>
            <person name="Stursova M."/>
            <person name="Weitz H."/>
            <person name="Taylor A."/>
            <person name="Grigoriev I.V."/>
            <person name="Nagy L.G."/>
            <person name="Martin F."/>
            <person name="Kauserud H."/>
        </authorList>
    </citation>
    <scope>NUCLEOTIDE SEQUENCE</scope>
    <source>
        <strain evidence="2">CBHHK067</strain>
    </source>
</reference>
<accession>A0AAD7B9Y8</accession>
<keyword evidence="3" id="KW-1185">Reference proteome</keyword>
<feature type="chain" id="PRO_5042055567" evidence="1">
    <location>
        <begin position="26"/>
        <end position="262"/>
    </location>
</feature>
<evidence type="ECO:0000313" key="3">
    <source>
        <dbReference type="Proteomes" id="UP001221757"/>
    </source>
</evidence>
<dbReference type="EMBL" id="JARKIE010000850">
    <property type="protein sequence ID" value="KAJ7615172.1"/>
    <property type="molecule type" value="Genomic_DNA"/>
</dbReference>
<organism evidence="2 3">
    <name type="scientific">Mycena rosella</name>
    <name type="common">Pink bonnet</name>
    <name type="synonym">Agaricus rosellus</name>
    <dbReference type="NCBI Taxonomy" id="1033263"/>
    <lineage>
        <taxon>Eukaryota</taxon>
        <taxon>Fungi</taxon>
        <taxon>Dikarya</taxon>
        <taxon>Basidiomycota</taxon>
        <taxon>Agaricomycotina</taxon>
        <taxon>Agaricomycetes</taxon>
        <taxon>Agaricomycetidae</taxon>
        <taxon>Agaricales</taxon>
        <taxon>Marasmiineae</taxon>
        <taxon>Mycenaceae</taxon>
        <taxon>Mycena</taxon>
    </lineage>
</organism>
<evidence type="ECO:0000313" key="2">
    <source>
        <dbReference type="EMBL" id="KAJ7615172.1"/>
    </source>
</evidence>